<sequence length="72" mass="7457">MRATLALVIFLGTTGCSAPIGSLAVSQAEVCDELERPIAELRRGLTAHPETHDDVGGPGVEVIITAEAGCRL</sequence>
<evidence type="ECO:0000313" key="2">
    <source>
        <dbReference type="EMBL" id="TNY32905.1"/>
    </source>
</evidence>
<dbReference type="Proteomes" id="UP000314011">
    <property type="component" value="Unassembled WGS sequence"/>
</dbReference>
<dbReference type="EMBL" id="VFFF01000001">
    <property type="protein sequence ID" value="TNY32905.1"/>
    <property type="molecule type" value="Genomic_DNA"/>
</dbReference>
<name>A0A5C5GDP7_9RHOB</name>
<dbReference type="AlphaFoldDB" id="A0A5C5GDP7"/>
<organism evidence="2 3">
    <name type="scientific">Pelagovum pacificum</name>
    <dbReference type="NCBI Taxonomy" id="2588711"/>
    <lineage>
        <taxon>Bacteria</taxon>
        <taxon>Pseudomonadati</taxon>
        <taxon>Pseudomonadota</taxon>
        <taxon>Alphaproteobacteria</taxon>
        <taxon>Rhodobacterales</taxon>
        <taxon>Paracoccaceae</taxon>
        <taxon>Pelagovum</taxon>
    </lineage>
</organism>
<dbReference type="RefSeq" id="WP_140193587.1">
    <property type="nucleotide sequence ID" value="NZ_CP065915.1"/>
</dbReference>
<reference evidence="2 3" key="1">
    <citation type="submission" date="2019-06" db="EMBL/GenBank/DDBJ databases">
        <title>Genome of new Rhodobacteraceae sp. SM1903.</title>
        <authorList>
            <person name="Ren X."/>
        </authorList>
    </citation>
    <scope>NUCLEOTIDE SEQUENCE [LARGE SCALE GENOMIC DNA]</scope>
    <source>
        <strain evidence="2 3">SM1903</strain>
    </source>
</reference>
<feature type="signal peptide" evidence="1">
    <location>
        <begin position="1"/>
        <end position="18"/>
    </location>
</feature>
<accession>A0A5C5GDP7</accession>
<proteinExistence type="predicted"/>
<keyword evidence="3" id="KW-1185">Reference proteome</keyword>
<keyword evidence="1" id="KW-0732">Signal</keyword>
<dbReference type="PROSITE" id="PS51257">
    <property type="entry name" value="PROKAR_LIPOPROTEIN"/>
    <property type="match status" value="1"/>
</dbReference>
<gene>
    <name evidence="2" type="ORF">FHY64_06410</name>
</gene>
<evidence type="ECO:0000313" key="3">
    <source>
        <dbReference type="Proteomes" id="UP000314011"/>
    </source>
</evidence>
<feature type="chain" id="PRO_5023105276" evidence="1">
    <location>
        <begin position="19"/>
        <end position="72"/>
    </location>
</feature>
<protein>
    <submittedName>
        <fullName evidence="2">Uncharacterized protein</fullName>
    </submittedName>
</protein>
<comment type="caution">
    <text evidence="2">The sequence shown here is derived from an EMBL/GenBank/DDBJ whole genome shotgun (WGS) entry which is preliminary data.</text>
</comment>
<evidence type="ECO:0000256" key="1">
    <source>
        <dbReference type="SAM" id="SignalP"/>
    </source>
</evidence>